<dbReference type="Proteomes" id="UP001556196">
    <property type="component" value="Unassembled WGS sequence"/>
</dbReference>
<protein>
    <recommendedName>
        <fullName evidence="4">DUF945 domain-containing protein</fullName>
    </recommendedName>
</protein>
<proteinExistence type="predicted"/>
<organism evidence="2 3">
    <name type="scientific">Mesorhizobium marinum</name>
    <dbReference type="NCBI Taxonomy" id="3228790"/>
    <lineage>
        <taxon>Bacteria</taxon>
        <taxon>Pseudomonadati</taxon>
        <taxon>Pseudomonadota</taxon>
        <taxon>Alphaproteobacteria</taxon>
        <taxon>Hyphomicrobiales</taxon>
        <taxon>Phyllobacteriaceae</taxon>
        <taxon>Mesorhizobium</taxon>
    </lineage>
</organism>
<evidence type="ECO:0000313" key="2">
    <source>
        <dbReference type="EMBL" id="MEW9808729.1"/>
    </source>
</evidence>
<feature type="signal peptide" evidence="1">
    <location>
        <begin position="1"/>
        <end position="27"/>
    </location>
</feature>
<comment type="caution">
    <text evidence="2">The sequence shown here is derived from an EMBL/GenBank/DDBJ whole genome shotgun (WGS) entry which is preliminary data.</text>
</comment>
<reference evidence="2 3" key="1">
    <citation type="submission" date="2024-06" db="EMBL/GenBank/DDBJ databases">
        <authorList>
            <person name="Tuo L."/>
        </authorList>
    </citation>
    <scope>NUCLEOTIDE SEQUENCE [LARGE SCALE GENOMIC DNA]</scope>
    <source>
        <strain evidence="2 3">ZMM04-5</strain>
    </source>
</reference>
<evidence type="ECO:0008006" key="4">
    <source>
        <dbReference type="Google" id="ProtNLM"/>
    </source>
</evidence>
<sequence>MAIHSRTLGRLALGTFLLGFPFHQASAQDAQAVAEQIKAVAAAQGTAISWAGVSGDASSMVLQGVSVKATSDDDAVMLGDVTLSNVVEENGGYTVGTTTTSPLSVTSEGFTFDMSPIVIKGWKIPSEDATDPLATLSLYERADVASIAFKMADKTVFSMAGLSSSMSDPQSGPMDFVAGIESFTGDLSGVSDPQTKAAIDAFGYQTISGSAEMSGTWNPADGVMKVTRNDVTVADAGTLGVTFGLGGYTLDFVKSIQDVQKKIAAQPEGDTTSAAEMELLGLMQQLSFSGASIRFDDDSLTDKIIDFVAKQQGQKREDIVNLAKATLPFMLAQMEMPDLVAALVPAINTYLDKPESIEITAAPPAPVPFTMLGGAAMAGGGNPAASAKALWTMLGVTVTANQP</sequence>
<dbReference type="RefSeq" id="WP_367725974.1">
    <property type="nucleotide sequence ID" value="NZ_JBFOCI010000011.1"/>
</dbReference>
<keyword evidence="1" id="KW-0732">Signal</keyword>
<accession>A0ABV3R5Z4</accession>
<dbReference type="EMBL" id="JBFOCI010000011">
    <property type="protein sequence ID" value="MEW9808729.1"/>
    <property type="molecule type" value="Genomic_DNA"/>
</dbReference>
<name>A0ABV3R5Z4_9HYPH</name>
<keyword evidence="3" id="KW-1185">Reference proteome</keyword>
<evidence type="ECO:0000256" key="1">
    <source>
        <dbReference type="SAM" id="SignalP"/>
    </source>
</evidence>
<evidence type="ECO:0000313" key="3">
    <source>
        <dbReference type="Proteomes" id="UP001556196"/>
    </source>
</evidence>
<feature type="chain" id="PRO_5045571669" description="DUF945 domain-containing protein" evidence="1">
    <location>
        <begin position="28"/>
        <end position="403"/>
    </location>
</feature>
<gene>
    <name evidence="2" type="ORF">ABUE31_22290</name>
</gene>